<sequence>MTPAKKLLLLGGAVLALSLAGCGTRKPKVVEQPVEQIPVPTPAPVEEAPTQWTRPTGDSIREEMRAVWLTTVYGLDWPRDKADTPDGVRRQKESLLRILDRLQADGYNTVFLQLRHSGTVIYPSDYEPLSTRFAGEGFFGDYDPVRFAIEACHARGLSLHAWLVTYPLSSSKRAPHPILTDHPGWAIPHKGSYHLDPGRPEVRSYIAHLTTDLVRRYPVDGVHFDYFRYPEGAEQFADGSTYMRYGSEYESKSAWRRNNLTQQLREVRDSLQSIGSHALVSVAPLGKLRKIADLGRSHGWTAYESVLQDPETWGREGLVDFIVPMMYYRDDLYSPFLREWKEQVARYIPVVAGLAPYRVEETGWPETVIEEQIEEEREVGLSGVCFFREAHTGARFPATRRIIAEAFRPTALPLAFARGKAFQAAAPTELALKPAGRGEVILSWQQPEAPKHLPLTWRLWVITTDESGAKHATLLAPRLTSPQCKLVASDFNGSSSIEFGVEAVNTFGVATPCTSALTISLPDLKALAGGK</sequence>
<accession>A0A134BAZ5</accession>
<reference evidence="5" key="1">
    <citation type="submission" date="2016-01" db="EMBL/GenBank/DDBJ databases">
        <authorList>
            <person name="Mitreva M."/>
            <person name="Pepin K.H."/>
            <person name="Mihindukulasuriya K.A."/>
            <person name="Fulton R."/>
            <person name="Fronick C."/>
            <person name="O'Laughlin M."/>
            <person name="Miner T."/>
            <person name="Herter B."/>
            <person name="Rosa B.A."/>
            <person name="Cordes M."/>
            <person name="Tomlinson C."/>
            <person name="Wollam A."/>
            <person name="Palsikar V.B."/>
            <person name="Mardis E.R."/>
            <person name="Wilson R.K."/>
        </authorList>
    </citation>
    <scope>NUCLEOTIDE SEQUENCE [LARGE SCALE GENOMIC DNA]</scope>
    <source>
        <strain evidence="5">KA00683</strain>
    </source>
</reference>
<proteinExistence type="predicted"/>
<keyword evidence="1 2" id="KW-0732">Signal</keyword>
<dbReference type="PANTHER" id="PTHR43405">
    <property type="entry name" value="GLYCOSYL HYDROLASE DIGH"/>
    <property type="match status" value="1"/>
</dbReference>
<gene>
    <name evidence="4" type="ORF">HMPREF3185_00608</name>
</gene>
<feature type="signal peptide" evidence="2">
    <location>
        <begin position="1"/>
        <end position="20"/>
    </location>
</feature>
<evidence type="ECO:0000313" key="4">
    <source>
        <dbReference type="EMBL" id="KXB77094.1"/>
    </source>
</evidence>
<feature type="domain" description="Fibronectin type-III" evidence="3">
    <location>
        <begin position="426"/>
        <end position="524"/>
    </location>
</feature>
<dbReference type="InterPro" id="IPR036116">
    <property type="entry name" value="FN3_sf"/>
</dbReference>
<dbReference type="InterPro" id="IPR052177">
    <property type="entry name" value="Divisome_Glycosyl_Hydrolase"/>
</dbReference>
<dbReference type="PANTHER" id="PTHR43405:SF1">
    <property type="entry name" value="GLYCOSYL HYDROLASE DIGH"/>
    <property type="match status" value="1"/>
</dbReference>
<evidence type="ECO:0000313" key="5">
    <source>
        <dbReference type="Proteomes" id="UP000070224"/>
    </source>
</evidence>
<dbReference type="SUPFAM" id="SSF51445">
    <property type="entry name" value="(Trans)glycosidases"/>
    <property type="match status" value="1"/>
</dbReference>
<evidence type="ECO:0000256" key="1">
    <source>
        <dbReference type="ARBA" id="ARBA00022729"/>
    </source>
</evidence>
<dbReference type="AlphaFoldDB" id="A0A134BAZ5"/>
<dbReference type="RefSeq" id="WP_060935068.1">
    <property type="nucleotide sequence ID" value="NZ_KQ960432.1"/>
</dbReference>
<comment type="caution">
    <text evidence="4">The sequence shown here is derived from an EMBL/GenBank/DDBJ whole genome shotgun (WGS) entry which is preliminary data.</text>
</comment>
<dbReference type="SUPFAM" id="SSF49265">
    <property type="entry name" value="Fibronectin type III"/>
    <property type="match status" value="1"/>
</dbReference>
<dbReference type="Pfam" id="PF02638">
    <property type="entry name" value="GHL10"/>
    <property type="match status" value="1"/>
</dbReference>
<keyword evidence="5" id="KW-1185">Reference proteome</keyword>
<organism evidence="4 5">
    <name type="scientific">Porphyromonas somerae</name>
    <dbReference type="NCBI Taxonomy" id="322095"/>
    <lineage>
        <taxon>Bacteria</taxon>
        <taxon>Pseudomonadati</taxon>
        <taxon>Bacteroidota</taxon>
        <taxon>Bacteroidia</taxon>
        <taxon>Bacteroidales</taxon>
        <taxon>Porphyromonadaceae</taxon>
        <taxon>Porphyromonas</taxon>
    </lineage>
</organism>
<dbReference type="PROSITE" id="PS50853">
    <property type="entry name" value="FN3"/>
    <property type="match status" value="1"/>
</dbReference>
<protein>
    <recommendedName>
        <fullName evidence="3">Fibronectin type-III domain-containing protein</fullName>
    </recommendedName>
</protein>
<dbReference type="InterPro" id="IPR003961">
    <property type="entry name" value="FN3_dom"/>
</dbReference>
<feature type="chain" id="PRO_5007462227" description="Fibronectin type-III domain-containing protein" evidence="2">
    <location>
        <begin position="21"/>
        <end position="531"/>
    </location>
</feature>
<dbReference type="STRING" id="322095.HMPREF3185_00608"/>
<name>A0A134BAZ5_9PORP</name>
<evidence type="ECO:0000256" key="2">
    <source>
        <dbReference type="SAM" id="SignalP"/>
    </source>
</evidence>
<dbReference type="PATRIC" id="fig|322095.3.peg.601"/>
<dbReference type="Gene3D" id="3.20.20.80">
    <property type="entry name" value="Glycosidases"/>
    <property type="match status" value="1"/>
</dbReference>
<dbReference type="InterPro" id="IPR017853">
    <property type="entry name" value="GH"/>
</dbReference>
<dbReference type="Proteomes" id="UP000070224">
    <property type="component" value="Unassembled WGS sequence"/>
</dbReference>
<dbReference type="EMBL" id="LSDK01000049">
    <property type="protein sequence ID" value="KXB77094.1"/>
    <property type="molecule type" value="Genomic_DNA"/>
</dbReference>
<dbReference type="OrthoDB" id="9773203at2"/>
<dbReference type="PROSITE" id="PS51257">
    <property type="entry name" value="PROKAR_LIPOPROTEIN"/>
    <property type="match status" value="1"/>
</dbReference>
<evidence type="ECO:0000259" key="3">
    <source>
        <dbReference type="PROSITE" id="PS50853"/>
    </source>
</evidence>
<dbReference type="InterPro" id="IPR003790">
    <property type="entry name" value="GHL10"/>
</dbReference>